<evidence type="ECO:0000313" key="4">
    <source>
        <dbReference type="Proteomes" id="UP001589733"/>
    </source>
</evidence>
<accession>A0ABV6AWP5</accession>
<dbReference type="InterPro" id="IPR011856">
    <property type="entry name" value="tRNA_endonuc-like_dom_sf"/>
</dbReference>
<dbReference type="EMBL" id="JBHLYR010000015">
    <property type="protein sequence ID" value="MFB9991432.1"/>
    <property type="molecule type" value="Genomic_DNA"/>
</dbReference>
<dbReference type="Pfam" id="PF01939">
    <property type="entry name" value="NucS_C"/>
    <property type="match status" value="1"/>
</dbReference>
<keyword evidence="3" id="KW-0255">Endonuclease</keyword>
<dbReference type="GO" id="GO:0004519">
    <property type="term" value="F:endonuclease activity"/>
    <property type="evidence" value="ECO:0007669"/>
    <property type="project" value="UniProtKB-KW"/>
</dbReference>
<dbReference type="PANTHER" id="PTHR38814:SF1">
    <property type="entry name" value="ENDONUCLEASE NUCS"/>
    <property type="match status" value="1"/>
</dbReference>
<feature type="domain" description="Endonuclease NucS C-terminal" evidence="2">
    <location>
        <begin position="25"/>
        <end position="68"/>
    </location>
</feature>
<organism evidence="3 4">
    <name type="scientific">Deinococcus oregonensis</name>
    <dbReference type="NCBI Taxonomy" id="1805970"/>
    <lineage>
        <taxon>Bacteria</taxon>
        <taxon>Thermotogati</taxon>
        <taxon>Deinococcota</taxon>
        <taxon>Deinococci</taxon>
        <taxon>Deinococcales</taxon>
        <taxon>Deinococcaceae</taxon>
        <taxon>Deinococcus</taxon>
    </lineage>
</organism>
<comment type="caution">
    <text evidence="3">The sequence shown here is derived from an EMBL/GenBank/DDBJ whole genome shotgun (WGS) entry which is preliminary data.</text>
</comment>
<evidence type="ECO:0000313" key="3">
    <source>
        <dbReference type="EMBL" id="MFB9991432.1"/>
    </source>
</evidence>
<keyword evidence="3" id="KW-0378">Hydrolase</keyword>
<dbReference type="Proteomes" id="UP001589733">
    <property type="component" value="Unassembled WGS sequence"/>
</dbReference>
<keyword evidence="4" id="KW-1185">Reference proteome</keyword>
<dbReference type="RefSeq" id="WP_380006421.1">
    <property type="nucleotide sequence ID" value="NZ_JBHLYR010000015.1"/>
</dbReference>
<name>A0ABV6AWP5_9DEIO</name>
<evidence type="ECO:0000256" key="1">
    <source>
        <dbReference type="ARBA" id="ARBA00023125"/>
    </source>
</evidence>
<reference evidence="3 4" key="1">
    <citation type="submission" date="2024-09" db="EMBL/GenBank/DDBJ databases">
        <authorList>
            <person name="Sun Q."/>
            <person name="Mori K."/>
        </authorList>
    </citation>
    <scope>NUCLEOTIDE SEQUENCE [LARGE SCALE GENOMIC DNA]</scope>
    <source>
        <strain evidence="3 4">JCM 13503</strain>
    </source>
</reference>
<dbReference type="PANTHER" id="PTHR38814">
    <property type="entry name" value="ENDONUCLEASE NUCS"/>
    <property type="match status" value="1"/>
</dbReference>
<keyword evidence="1" id="KW-0238">DNA-binding</keyword>
<keyword evidence="3" id="KW-0540">Nuclease</keyword>
<proteinExistence type="predicted"/>
<evidence type="ECO:0000259" key="2">
    <source>
        <dbReference type="Pfam" id="PF01939"/>
    </source>
</evidence>
<dbReference type="InterPro" id="IPR002793">
    <property type="entry name" value="Endonuclease_NucS"/>
</dbReference>
<gene>
    <name evidence="3" type="ORF">ACFFLM_05525</name>
</gene>
<dbReference type="InterPro" id="IPR048301">
    <property type="entry name" value="NucS_C"/>
</dbReference>
<dbReference type="Gene3D" id="3.40.1350.10">
    <property type="match status" value="1"/>
</dbReference>
<sequence length="107" mass="11726">MTFLDAQVAQALELNEEAGVLLTGSEAQVQETLAAHPELIEPGLRVLNRELLVESGGIDLYVQDAQGRFPTRTAADWLPLLKMAGTVVRVCSARHSCVRCIRARRRG</sequence>
<protein>
    <submittedName>
        <fullName evidence="3">Endonuclease NucS domain-containing protein</fullName>
    </submittedName>
</protein>